<evidence type="ECO:0000256" key="2">
    <source>
        <dbReference type="ARBA" id="ARBA00023012"/>
    </source>
</evidence>
<organism evidence="5 6">
    <name type="scientific">Legionella lansingensis</name>
    <dbReference type="NCBI Taxonomy" id="45067"/>
    <lineage>
        <taxon>Bacteria</taxon>
        <taxon>Pseudomonadati</taxon>
        <taxon>Pseudomonadota</taxon>
        <taxon>Gammaproteobacteria</taxon>
        <taxon>Legionellales</taxon>
        <taxon>Legionellaceae</taxon>
        <taxon>Legionella</taxon>
    </lineage>
</organism>
<dbReference type="SUPFAM" id="SSF52172">
    <property type="entry name" value="CheY-like"/>
    <property type="match status" value="1"/>
</dbReference>
<feature type="domain" description="Response regulatory" evidence="4">
    <location>
        <begin position="84"/>
        <end position="203"/>
    </location>
</feature>
<evidence type="ECO:0000256" key="3">
    <source>
        <dbReference type="PROSITE-ProRule" id="PRU00169"/>
    </source>
</evidence>
<dbReference type="Gene3D" id="3.40.50.2300">
    <property type="match status" value="1"/>
</dbReference>
<dbReference type="EMBL" id="LNYI01000055">
    <property type="protein sequence ID" value="KTD19154.1"/>
    <property type="molecule type" value="Genomic_DNA"/>
</dbReference>
<keyword evidence="2" id="KW-0902">Two-component regulatory system</keyword>
<dbReference type="SUPFAM" id="SSF47226">
    <property type="entry name" value="Histidine-containing phosphotransfer domain, HPT domain"/>
    <property type="match status" value="1"/>
</dbReference>
<reference evidence="5 6" key="1">
    <citation type="submission" date="2015-11" db="EMBL/GenBank/DDBJ databases">
        <title>Genomic analysis of 38 Legionella species identifies large and diverse effector repertoires.</title>
        <authorList>
            <person name="Burstein D."/>
            <person name="Amaro F."/>
            <person name="Zusman T."/>
            <person name="Lifshitz Z."/>
            <person name="Cohen O."/>
            <person name="Gilbert J.A."/>
            <person name="Pupko T."/>
            <person name="Shuman H.A."/>
            <person name="Segal G."/>
        </authorList>
    </citation>
    <scope>NUCLEOTIDE SEQUENCE [LARGE SCALE GENOMIC DNA]</scope>
    <source>
        <strain evidence="5 6">ATCC 49751</strain>
    </source>
</reference>
<dbReference type="CDD" id="cd17546">
    <property type="entry name" value="REC_hyHK_CKI1_RcsC-like"/>
    <property type="match status" value="1"/>
</dbReference>
<dbReference type="Pfam" id="PF00072">
    <property type="entry name" value="Response_reg"/>
    <property type="match status" value="1"/>
</dbReference>
<protein>
    <submittedName>
        <fullName evidence="5">Sensory box histidine kinase/response regulator</fullName>
    </submittedName>
</protein>
<keyword evidence="5" id="KW-0418">Kinase</keyword>
<dbReference type="InterPro" id="IPR008207">
    <property type="entry name" value="Sig_transdc_His_kin_Hpt_dom"/>
</dbReference>
<proteinExistence type="predicted"/>
<dbReference type="GO" id="GO:0004672">
    <property type="term" value="F:protein kinase activity"/>
    <property type="evidence" value="ECO:0007669"/>
    <property type="project" value="UniProtKB-ARBA"/>
</dbReference>
<dbReference type="STRING" id="45067.Llan_2225"/>
<dbReference type="eggNOG" id="COG0784">
    <property type="taxonomic scope" value="Bacteria"/>
</dbReference>
<evidence type="ECO:0000256" key="1">
    <source>
        <dbReference type="ARBA" id="ARBA00022553"/>
    </source>
</evidence>
<sequence length="352" mass="40219">MFEEKRINKLSIDKISHFSAKFPISSIKRYWMECSLFPKTHSISPTLDFNSIDMGDRNEKHLNISANSKAIKEAPILQQTQAPHLLLVEDNIIALRLLESITKQAGCKFTSTLDGEKALELAKTKHFDLIVTDIGLPGMSGIEMTIYIRHWEQASKKQATPIVGLTAHSLASSAYECLEAGMNQVFAKPINLQTMKEIISTLVIPYSQKEPIPMESDHEMPENEDELFALDNFPLFNLKQGITNLGDINLLKELLNLMIEEVIPKDQSEIQKAYRDGDWTNVEKIAHKMKSGALYCGTTRWQYACQYLERYSQAGHSRLLNKLYQQLIAVLEETKKEIIHWLKQQEEKPRLS</sequence>
<dbReference type="GO" id="GO:0000160">
    <property type="term" value="P:phosphorelay signal transduction system"/>
    <property type="evidence" value="ECO:0007669"/>
    <property type="project" value="UniProtKB-KW"/>
</dbReference>
<evidence type="ECO:0000313" key="6">
    <source>
        <dbReference type="Proteomes" id="UP000054869"/>
    </source>
</evidence>
<dbReference type="eggNOG" id="COG2198">
    <property type="taxonomic scope" value="Bacteria"/>
</dbReference>
<dbReference type="RefSeq" id="WP_028373317.1">
    <property type="nucleotide sequence ID" value="NZ_CAAAJD010000012.1"/>
</dbReference>
<dbReference type="PROSITE" id="PS50110">
    <property type="entry name" value="RESPONSE_REGULATORY"/>
    <property type="match status" value="1"/>
</dbReference>
<dbReference type="InterPro" id="IPR036641">
    <property type="entry name" value="HPT_dom_sf"/>
</dbReference>
<keyword evidence="5" id="KW-0808">Transferase</keyword>
<dbReference type="InterPro" id="IPR001789">
    <property type="entry name" value="Sig_transdc_resp-reg_receiver"/>
</dbReference>
<evidence type="ECO:0000259" key="4">
    <source>
        <dbReference type="PROSITE" id="PS50110"/>
    </source>
</evidence>
<dbReference type="InterPro" id="IPR050956">
    <property type="entry name" value="2C_system_His_kinase"/>
</dbReference>
<comment type="caution">
    <text evidence="5">The sequence shown here is derived from an EMBL/GenBank/DDBJ whole genome shotgun (WGS) entry which is preliminary data.</text>
</comment>
<dbReference type="PANTHER" id="PTHR43719">
    <property type="entry name" value="TWO-COMPONENT HISTIDINE KINASE"/>
    <property type="match status" value="1"/>
</dbReference>
<dbReference type="Proteomes" id="UP000054869">
    <property type="component" value="Unassembled WGS sequence"/>
</dbReference>
<accession>A0A0W0VGC6</accession>
<gene>
    <name evidence="5" type="ORF">Llan_2225</name>
</gene>
<evidence type="ECO:0000313" key="5">
    <source>
        <dbReference type="EMBL" id="KTD19154.1"/>
    </source>
</evidence>
<dbReference type="AlphaFoldDB" id="A0A0W0VGC6"/>
<keyword evidence="6" id="KW-1185">Reference proteome</keyword>
<feature type="modified residue" description="4-aspartylphosphate" evidence="3">
    <location>
        <position position="133"/>
    </location>
</feature>
<name>A0A0W0VGC6_9GAMM</name>
<dbReference type="PANTHER" id="PTHR43719:SF28">
    <property type="entry name" value="PEROXIDE STRESS-ACTIVATED HISTIDINE KINASE MAK1-RELATED"/>
    <property type="match status" value="1"/>
</dbReference>
<dbReference type="InterPro" id="IPR011006">
    <property type="entry name" value="CheY-like_superfamily"/>
</dbReference>
<keyword evidence="1 3" id="KW-0597">Phosphoprotein</keyword>
<dbReference type="SMART" id="SM00448">
    <property type="entry name" value="REC"/>
    <property type="match status" value="1"/>
</dbReference>
<dbReference type="PATRIC" id="fig|45067.4.peg.2336"/>
<dbReference type="OrthoDB" id="5634458at2"/>
<dbReference type="Gene3D" id="1.20.120.160">
    <property type="entry name" value="HPT domain"/>
    <property type="match status" value="1"/>
</dbReference>
<dbReference type="Pfam" id="PF01627">
    <property type="entry name" value="Hpt"/>
    <property type="match status" value="1"/>
</dbReference>